<evidence type="ECO:0000256" key="1">
    <source>
        <dbReference type="ARBA" id="ARBA00023002"/>
    </source>
</evidence>
<feature type="domain" description="Luciferase-like" evidence="2">
    <location>
        <begin position="16"/>
        <end position="190"/>
    </location>
</feature>
<dbReference type="RefSeq" id="WP_204910753.1">
    <property type="nucleotide sequence ID" value="NZ_BAAAYR010000002.1"/>
</dbReference>
<name>A0ABP6XDZ8_9ACTN</name>
<dbReference type="Proteomes" id="UP001500767">
    <property type="component" value="Unassembled WGS sequence"/>
</dbReference>
<organism evidence="3 4">
    <name type="scientific">Microlunatus spumicola</name>
    <dbReference type="NCBI Taxonomy" id="81499"/>
    <lineage>
        <taxon>Bacteria</taxon>
        <taxon>Bacillati</taxon>
        <taxon>Actinomycetota</taxon>
        <taxon>Actinomycetes</taxon>
        <taxon>Propionibacteriales</taxon>
        <taxon>Propionibacteriaceae</taxon>
        <taxon>Microlunatus</taxon>
    </lineage>
</organism>
<dbReference type="EMBL" id="BAAAYR010000002">
    <property type="protein sequence ID" value="GAA3564779.1"/>
    <property type="molecule type" value="Genomic_DNA"/>
</dbReference>
<dbReference type="InterPro" id="IPR011251">
    <property type="entry name" value="Luciferase-like_dom"/>
</dbReference>
<dbReference type="Gene3D" id="3.20.20.30">
    <property type="entry name" value="Luciferase-like domain"/>
    <property type="match status" value="1"/>
</dbReference>
<evidence type="ECO:0000313" key="4">
    <source>
        <dbReference type="Proteomes" id="UP001500767"/>
    </source>
</evidence>
<dbReference type="PANTHER" id="PTHR43244:SF1">
    <property type="entry name" value="5,10-METHYLENETETRAHYDROMETHANOPTERIN REDUCTASE"/>
    <property type="match status" value="1"/>
</dbReference>
<dbReference type="SUPFAM" id="SSF51679">
    <property type="entry name" value="Bacterial luciferase-like"/>
    <property type="match status" value="1"/>
</dbReference>
<dbReference type="PANTHER" id="PTHR43244">
    <property type="match status" value="1"/>
</dbReference>
<reference evidence="4" key="1">
    <citation type="journal article" date="2019" name="Int. J. Syst. Evol. Microbiol.">
        <title>The Global Catalogue of Microorganisms (GCM) 10K type strain sequencing project: providing services to taxonomists for standard genome sequencing and annotation.</title>
        <authorList>
            <consortium name="The Broad Institute Genomics Platform"/>
            <consortium name="The Broad Institute Genome Sequencing Center for Infectious Disease"/>
            <person name="Wu L."/>
            <person name="Ma J."/>
        </authorList>
    </citation>
    <scope>NUCLEOTIDE SEQUENCE [LARGE SCALE GENOMIC DNA]</scope>
    <source>
        <strain evidence="4">JCM 16540</strain>
    </source>
</reference>
<dbReference type="InterPro" id="IPR036661">
    <property type="entry name" value="Luciferase-like_sf"/>
</dbReference>
<dbReference type="Pfam" id="PF00296">
    <property type="entry name" value="Bac_luciferase"/>
    <property type="match status" value="1"/>
</dbReference>
<protein>
    <submittedName>
        <fullName evidence="3">LLM class flavin-dependent oxidoreductase</fullName>
    </submittedName>
</protein>
<evidence type="ECO:0000313" key="3">
    <source>
        <dbReference type="EMBL" id="GAA3564779.1"/>
    </source>
</evidence>
<accession>A0ABP6XDZ8</accession>
<dbReference type="InterPro" id="IPR050564">
    <property type="entry name" value="F420-G6PD/mer"/>
</dbReference>
<dbReference type="CDD" id="cd01097">
    <property type="entry name" value="Tetrahydromethanopterin_reductase"/>
    <property type="match status" value="1"/>
</dbReference>
<comment type="caution">
    <text evidence="3">The sequence shown here is derived from an EMBL/GenBank/DDBJ whole genome shotgun (WGS) entry which is preliminary data.</text>
</comment>
<sequence>MTPVPAIGLCFTPDMAPETLVHLARSVESAGLDELWVWEDCFKQSGVASAAVALASTERIQVGIGLMPTPLRNVALTAMEVATLTRLFPGRLLPGVGHGVQEWMAQAGVRPKSPLGLLDEYATALRALLAGETVTTDGTYVHLDGVRLDWPPEVVPPLFVGGAGPKSVALAARLGDAYMAPCAWTDAHVADVSAIVTDVRGPGHPFVYSEIIATGPGAQERLDADLPRWGGEPGQGIGTAGDADALVASVRRLAGLGVNHLVFQPTADEPDLDGLVSLVGEVRTALHAG</sequence>
<evidence type="ECO:0000259" key="2">
    <source>
        <dbReference type="Pfam" id="PF00296"/>
    </source>
</evidence>
<keyword evidence="1" id="KW-0560">Oxidoreductase</keyword>
<gene>
    <name evidence="3" type="ORF">GCM10022197_20590</name>
</gene>
<keyword evidence="4" id="KW-1185">Reference proteome</keyword>
<proteinExistence type="predicted"/>